<dbReference type="Proteomes" id="UP000092124">
    <property type="component" value="Unassembled WGS sequence"/>
</dbReference>
<dbReference type="EMBL" id="LZPO01077488">
    <property type="protein sequence ID" value="OBS67736.1"/>
    <property type="molecule type" value="Genomic_DNA"/>
</dbReference>
<gene>
    <name evidence="2" type="ORF">A6R68_03723</name>
</gene>
<evidence type="ECO:0000313" key="2">
    <source>
        <dbReference type="EMBL" id="OBS67736.1"/>
    </source>
</evidence>
<evidence type="ECO:0000256" key="1">
    <source>
        <dbReference type="SAM" id="MobiDB-lite"/>
    </source>
</evidence>
<sequence length="21" mass="2489">MKTKFLRTRVTNSETADSQKF</sequence>
<accession>A0A1A6GNF7</accession>
<reference evidence="2 3" key="1">
    <citation type="submission" date="2016-06" db="EMBL/GenBank/DDBJ databases">
        <title>The Draft Genome Sequence and Annotation of the Desert Woodrat Neotoma lepida.</title>
        <authorList>
            <person name="Campbell M."/>
            <person name="Oakeson K.F."/>
            <person name="Yandell M."/>
            <person name="Halpert J.R."/>
            <person name="Dearing D."/>
        </authorList>
    </citation>
    <scope>NUCLEOTIDE SEQUENCE [LARGE SCALE GENOMIC DNA]</scope>
    <source>
        <strain evidence="2">417</strain>
        <tissue evidence="2">Liver</tissue>
    </source>
</reference>
<dbReference type="AlphaFoldDB" id="A0A1A6GNF7"/>
<evidence type="ECO:0000313" key="3">
    <source>
        <dbReference type="Proteomes" id="UP000092124"/>
    </source>
</evidence>
<protein>
    <submittedName>
        <fullName evidence="2">Uncharacterized protein</fullName>
    </submittedName>
</protein>
<proteinExistence type="predicted"/>
<organism evidence="2 3">
    <name type="scientific">Neotoma lepida</name>
    <name type="common">Desert woodrat</name>
    <dbReference type="NCBI Taxonomy" id="56216"/>
    <lineage>
        <taxon>Eukaryota</taxon>
        <taxon>Metazoa</taxon>
        <taxon>Chordata</taxon>
        <taxon>Craniata</taxon>
        <taxon>Vertebrata</taxon>
        <taxon>Euteleostomi</taxon>
        <taxon>Mammalia</taxon>
        <taxon>Eutheria</taxon>
        <taxon>Euarchontoglires</taxon>
        <taxon>Glires</taxon>
        <taxon>Rodentia</taxon>
        <taxon>Myomorpha</taxon>
        <taxon>Muroidea</taxon>
        <taxon>Cricetidae</taxon>
        <taxon>Neotominae</taxon>
        <taxon>Neotoma</taxon>
    </lineage>
</organism>
<feature type="region of interest" description="Disordered" evidence="1">
    <location>
        <begin position="1"/>
        <end position="21"/>
    </location>
</feature>
<comment type="caution">
    <text evidence="2">The sequence shown here is derived from an EMBL/GenBank/DDBJ whole genome shotgun (WGS) entry which is preliminary data.</text>
</comment>
<feature type="compositionally biased region" description="Polar residues" evidence="1">
    <location>
        <begin position="9"/>
        <end position="21"/>
    </location>
</feature>
<name>A0A1A6GNF7_NEOLE</name>
<keyword evidence="3" id="KW-1185">Reference proteome</keyword>